<comment type="caution">
    <text evidence="2">The sequence shown here is derived from an EMBL/GenBank/DDBJ whole genome shotgun (WGS) entry which is preliminary data.</text>
</comment>
<gene>
    <name evidence="2" type="ORF">Tci_827193</name>
</gene>
<evidence type="ECO:0000256" key="1">
    <source>
        <dbReference type="SAM" id="MobiDB-lite"/>
    </source>
</evidence>
<dbReference type="EMBL" id="BKCJ010964375">
    <property type="protein sequence ID" value="GFC55223.1"/>
    <property type="molecule type" value="Genomic_DNA"/>
</dbReference>
<name>A0A699Q123_TANCI</name>
<accession>A0A699Q123</accession>
<organism evidence="2">
    <name type="scientific">Tanacetum cinerariifolium</name>
    <name type="common">Dalmatian daisy</name>
    <name type="synonym">Chrysanthemum cinerariifolium</name>
    <dbReference type="NCBI Taxonomy" id="118510"/>
    <lineage>
        <taxon>Eukaryota</taxon>
        <taxon>Viridiplantae</taxon>
        <taxon>Streptophyta</taxon>
        <taxon>Embryophyta</taxon>
        <taxon>Tracheophyta</taxon>
        <taxon>Spermatophyta</taxon>
        <taxon>Magnoliopsida</taxon>
        <taxon>eudicotyledons</taxon>
        <taxon>Gunneridae</taxon>
        <taxon>Pentapetalae</taxon>
        <taxon>asterids</taxon>
        <taxon>campanulids</taxon>
        <taxon>Asterales</taxon>
        <taxon>Asteraceae</taxon>
        <taxon>Asteroideae</taxon>
        <taxon>Anthemideae</taxon>
        <taxon>Anthemidinae</taxon>
        <taxon>Tanacetum</taxon>
    </lineage>
</organism>
<proteinExistence type="predicted"/>
<feature type="non-terminal residue" evidence="2">
    <location>
        <position position="1"/>
    </location>
</feature>
<sequence length="63" mass="6752">RPAPPSPDYVLALPNKSPDSDLDSDPLEDVSPSEDVIETVESLHTLTVGLCSCYMDIYTAGNT</sequence>
<feature type="region of interest" description="Disordered" evidence="1">
    <location>
        <begin position="1"/>
        <end position="30"/>
    </location>
</feature>
<dbReference type="AlphaFoldDB" id="A0A699Q123"/>
<evidence type="ECO:0000313" key="2">
    <source>
        <dbReference type="EMBL" id="GFC55223.1"/>
    </source>
</evidence>
<feature type="compositionally biased region" description="Acidic residues" evidence="1">
    <location>
        <begin position="20"/>
        <end position="30"/>
    </location>
</feature>
<protein>
    <submittedName>
        <fullName evidence="2">Uncharacterized protein</fullName>
    </submittedName>
</protein>
<reference evidence="2" key="1">
    <citation type="journal article" date="2019" name="Sci. Rep.">
        <title>Draft genome of Tanacetum cinerariifolium, the natural source of mosquito coil.</title>
        <authorList>
            <person name="Yamashiro T."/>
            <person name="Shiraishi A."/>
            <person name="Satake H."/>
            <person name="Nakayama K."/>
        </authorList>
    </citation>
    <scope>NUCLEOTIDE SEQUENCE</scope>
</reference>